<evidence type="ECO:0000256" key="1">
    <source>
        <dbReference type="ARBA" id="ARBA00022679"/>
    </source>
</evidence>
<dbReference type="PANTHER" id="PTHR34072:SF52">
    <property type="entry name" value="RIBONUCLEASE H"/>
    <property type="match status" value="1"/>
</dbReference>
<dbReference type="OrthoDB" id="111931at2759"/>
<dbReference type="InterPro" id="IPR041373">
    <property type="entry name" value="RT_RNaseH"/>
</dbReference>
<dbReference type="GO" id="GO:0003964">
    <property type="term" value="F:RNA-directed DNA polymerase activity"/>
    <property type="evidence" value="ECO:0007669"/>
    <property type="project" value="UniProtKB-KW"/>
</dbReference>
<feature type="domain" description="Reverse transcriptase RNase H-like" evidence="7">
    <location>
        <begin position="24"/>
        <end position="113"/>
    </location>
</feature>
<dbReference type="GO" id="GO:0004519">
    <property type="term" value="F:endonuclease activity"/>
    <property type="evidence" value="ECO:0007669"/>
    <property type="project" value="UniProtKB-KW"/>
</dbReference>
<keyword evidence="3" id="KW-0540">Nuclease</keyword>
<keyword evidence="5" id="KW-0378">Hydrolase</keyword>
<evidence type="ECO:0000256" key="4">
    <source>
        <dbReference type="ARBA" id="ARBA00022759"/>
    </source>
</evidence>
<keyword evidence="6" id="KW-0695">RNA-directed DNA polymerase</keyword>
<dbReference type="SUPFAM" id="SSF56672">
    <property type="entry name" value="DNA/RNA polymerases"/>
    <property type="match status" value="1"/>
</dbReference>
<dbReference type="AlphaFoldDB" id="A0A5B6VC71"/>
<reference evidence="8" key="1">
    <citation type="submission" date="2019-08" db="EMBL/GenBank/DDBJ databases">
        <authorList>
            <person name="Liu F."/>
        </authorList>
    </citation>
    <scope>NUCLEOTIDE SEQUENCE [LARGE SCALE GENOMIC DNA]</scope>
    <source>
        <strain evidence="8">PA1801</strain>
        <tissue evidence="8">Leaf</tissue>
    </source>
</reference>
<keyword evidence="1" id="KW-0808">Transferase</keyword>
<evidence type="ECO:0000313" key="9">
    <source>
        <dbReference type="Proteomes" id="UP000325315"/>
    </source>
</evidence>
<sequence>MISKKDFRRAASLNTTKSFPNSSCIFVVFSDAALNGLRKVIAYAFRQLKLHEKNHPTHKLELATIVFALKIWRHYLYGEKYHVFNDHKNLKYLLMQKDFNLRQRRWLKLVKDYDLIIDYHLGKGNVVDDALSRKSLFVLKIVNANLTFKRDDSILAEFKNCKKCDNKFEAKRKLDENDQTSEFSNENDQTSEFSISGDGSLYFYNGLYVPYDSVLKRDILHEAQNSLYGDNQIRTQYIPKSLVCQQVKIENQVLSRYLHPIMIPEWKWERVTMDFVTSLKILLKRKDSIWVIIDKLAKFSHFIPHQVDFQYEISSSNRWSIGATNPNTRGYIVLLTRKDFYYWLNLHTTLAINRASKWCLTKLYMVLELAERKIVGTYLVQETEEKVKNHLRFLKRCI</sequence>
<keyword evidence="2" id="KW-0548">Nucleotidyltransferase</keyword>
<accession>A0A5B6VC71</accession>
<dbReference type="Pfam" id="PF17917">
    <property type="entry name" value="RT_RNaseH"/>
    <property type="match status" value="1"/>
</dbReference>
<evidence type="ECO:0000259" key="7">
    <source>
        <dbReference type="Pfam" id="PF17917"/>
    </source>
</evidence>
<organism evidence="8 9">
    <name type="scientific">Gossypium australe</name>
    <dbReference type="NCBI Taxonomy" id="47621"/>
    <lineage>
        <taxon>Eukaryota</taxon>
        <taxon>Viridiplantae</taxon>
        <taxon>Streptophyta</taxon>
        <taxon>Embryophyta</taxon>
        <taxon>Tracheophyta</taxon>
        <taxon>Spermatophyta</taxon>
        <taxon>Magnoliopsida</taxon>
        <taxon>eudicotyledons</taxon>
        <taxon>Gunneridae</taxon>
        <taxon>Pentapetalae</taxon>
        <taxon>rosids</taxon>
        <taxon>malvids</taxon>
        <taxon>Malvales</taxon>
        <taxon>Malvaceae</taxon>
        <taxon>Malvoideae</taxon>
        <taxon>Gossypium</taxon>
    </lineage>
</organism>
<evidence type="ECO:0000256" key="6">
    <source>
        <dbReference type="ARBA" id="ARBA00022918"/>
    </source>
</evidence>
<gene>
    <name evidence="8" type="ORF">EPI10_001852</name>
</gene>
<keyword evidence="4" id="KW-0255">Endonuclease</keyword>
<dbReference type="InterPro" id="IPR043502">
    <property type="entry name" value="DNA/RNA_pol_sf"/>
</dbReference>
<proteinExistence type="predicted"/>
<name>A0A5B6VC71_9ROSI</name>
<protein>
    <submittedName>
        <fullName evidence="8">Integrase</fullName>
    </submittedName>
</protein>
<evidence type="ECO:0000256" key="3">
    <source>
        <dbReference type="ARBA" id="ARBA00022722"/>
    </source>
</evidence>
<dbReference type="Proteomes" id="UP000325315">
    <property type="component" value="Unassembled WGS sequence"/>
</dbReference>
<dbReference type="GO" id="GO:0016787">
    <property type="term" value="F:hydrolase activity"/>
    <property type="evidence" value="ECO:0007669"/>
    <property type="project" value="UniProtKB-KW"/>
</dbReference>
<evidence type="ECO:0000256" key="2">
    <source>
        <dbReference type="ARBA" id="ARBA00022695"/>
    </source>
</evidence>
<evidence type="ECO:0000313" key="8">
    <source>
        <dbReference type="EMBL" id="KAA3466785.1"/>
    </source>
</evidence>
<comment type="caution">
    <text evidence="8">The sequence shown here is derived from an EMBL/GenBank/DDBJ whole genome shotgun (WGS) entry which is preliminary data.</text>
</comment>
<evidence type="ECO:0000256" key="5">
    <source>
        <dbReference type="ARBA" id="ARBA00022801"/>
    </source>
</evidence>
<keyword evidence="9" id="KW-1185">Reference proteome</keyword>
<dbReference type="CDD" id="cd09274">
    <property type="entry name" value="RNase_HI_RT_Ty3"/>
    <property type="match status" value="1"/>
</dbReference>
<dbReference type="PANTHER" id="PTHR34072">
    <property type="entry name" value="ENZYMATIC POLYPROTEIN-RELATED"/>
    <property type="match status" value="1"/>
</dbReference>
<dbReference type="EMBL" id="SMMG02000007">
    <property type="protein sequence ID" value="KAA3466785.1"/>
    <property type="molecule type" value="Genomic_DNA"/>
</dbReference>